<dbReference type="Pfam" id="PF04959">
    <property type="entry name" value="ARS2"/>
    <property type="match status" value="1"/>
</dbReference>
<keyword evidence="3" id="KW-0539">Nucleus</keyword>
<evidence type="ECO:0000256" key="6">
    <source>
        <dbReference type="SAM" id="MobiDB-lite"/>
    </source>
</evidence>
<evidence type="ECO:0000313" key="10">
    <source>
        <dbReference type="Proteomes" id="UP000001396"/>
    </source>
</evidence>
<dbReference type="InterPro" id="IPR013087">
    <property type="entry name" value="Znf_C2H2_type"/>
</dbReference>
<feature type="compositionally biased region" description="Basic and acidic residues" evidence="6">
    <location>
        <begin position="66"/>
        <end position="86"/>
    </location>
</feature>
<dbReference type="InterPro" id="IPR021933">
    <property type="entry name" value="SERRATE/Ars2_N"/>
</dbReference>
<accession>D3BE05</accession>
<dbReference type="AlphaFoldDB" id="D3BE05"/>
<feature type="region of interest" description="Disordered" evidence="6">
    <location>
        <begin position="556"/>
        <end position="594"/>
    </location>
</feature>
<dbReference type="PROSITE" id="PS50102">
    <property type="entry name" value="RRM"/>
    <property type="match status" value="1"/>
</dbReference>
<feature type="compositionally biased region" description="Low complexity" evidence="6">
    <location>
        <begin position="160"/>
        <end position="175"/>
    </location>
</feature>
<feature type="compositionally biased region" description="Low complexity" evidence="6">
    <location>
        <begin position="348"/>
        <end position="375"/>
    </location>
</feature>
<feature type="region of interest" description="Disordered" evidence="6">
    <location>
        <begin position="1"/>
        <end position="209"/>
    </location>
</feature>
<dbReference type="GeneID" id="31362439"/>
<dbReference type="PROSITE" id="PS50157">
    <property type="entry name" value="ZINC_FINGER_C2H2_2"/>
    <property type="match status" value="1"/>
</dbReference>
<keyword evidence="5" id="KW-0694">RNA-binding</keyword>
<evidence type="ECO:0000313" key="9">
    <source>
        <dbReference type="EMBL" id="EFA80136.1"/>
    </source>
</evidence>
<dbReference type="Pfam" id="PF13821">
    <property type="entry name" value="DUF4187"/>
    <property type="match status" value="1"/>
</dbReference>
<reference evidence="9 10" key="1">
    <citation type="journal article" date="2011" name="Genome Res.">
        <title>Phylogeny-wide analysis of social amoeba genomes highlights ancient origins for complex intercellular communication.</title>
        <authorList>
            <person name="Heidel A.J."/>
            <person name="Lawal H.M."/>
            <person name="Felder M."/>
            <person name="Schilde C."/>
            <person name="Helps N.R."/>
            <person name="Tunggal B."/>
            <person name="Rivero F."/>
            <person name="John U."/>
            <person name="Schleicher M."/>
            <person name="Eichinger L."/>
            <person name="Platzer M."/>
            <person name="Noegel A.A."/>
            <person name="Schaap P."/>
            <person name="Gloeckner G."/>
        </authorList>
    </citation>
    <scope>NUCLEOTIDE SEQUENCE [LARGE SCALE GENOMIC DNA]</scope>
    <source>
        <strain evidence="10">ATCC 26659 / Pp 5 / PN500</strain>
    </source>
</reference>
<keyword evidence="10" id="KW-1185">Reference proteome</keyword>
<dbReference type="SMART" id="SM01173">
    <property type="entry name" value="DUF4187"/>
    <property type="match status" value="1"/>
</dbReference>
<dbReference type="EMBL" id="ADBJ01000031">
    <property type="protein sequence ID" value="EFA80136.1"/>
    <property type="molecule type" value="Genomic_DNA"/>
</dbReference>
<dbReference type="Pfam" id="PF12066">
    <property type="entry name" value="SERRATE_Ars2_N"/>
    <property type="match status" value="1"/>
</dbReference>
<keyword evidence="4" id="KW-0479">Metal-binding</keyword>
<dbReference type="InterPro" id="IPR012677">
    <property type="entry name" value="Nucleotide-bd_a/b_plait_sf"/>
</dbReference>
<feature type="domain" description="RRM" evidence="7">
    <location>
        <begin position="382"/>
        <end position="469"/>
    </location>
</feature>
<sequence length="872" mass="99806">MTDMERRWDDDDDDSHHRSRYNGTKQESNNNSINNNNNSSGSSNSNNGNGSNGGGNKDEDDEPVDEFGRPLRPGRESSDSDSDHDYRYRRRSRGDRRDNRYSPDNNRGGGGGSGGSGNRKRDHSPSSMNGPDKRTRGDTSPRDNYRDRRRRDDWNDRSNDYNGRQLNSSNNSRNNGRGDERSLSPSKSSQQQQQSNTGSTGMRRPKRGDIFEGGVFKTYKQFLDYQDDSITPTDAEKKYEEYKLEFSKRQARVFFKDHQTEEWFREKYDPVFLKKKKLEKMEFAKTRVPAFITMLDDENFNFNLTAKDNIKDSEKLVNSEGMEIEHDDTNEHEHTDSEHHHDGEEKTNSNNSSSDSTTTTTTTSSSTSSNNTNNSAASAANKTLFIKAISPTCTKDDLLEVLNKVGTEEEPVVVTKLTLSEPMKYKNFYRLGWVTFKTSEYSMKALKELNGTKVPIDTQKKFRITPKIASTEQRISVDLKQATEIAKNLDVDRDISNNPLWTDQIESLSEMDRLDRTIHYLRYVHLFCYYCSEEYADVDEIERKCGSVHLRRPIGAEDTTTITAPKPRSEEMSDEITNESNNNNNEQQDQTMDIDQKPSEENTWVTNLDNNIKAKIVKINNQEQYEYTQAIAKSAEEFIQINTFKMEEEKYRCSLCCKLFKGSEYVKKHINLKHPEELKEDSHKKGTEEQFFLNYFSDPRRMIPPTQQQLLYYQNPRGMMAGMTPRPRWNPTLGTWEQQMVMPQMIPAMIPSTPPMAMGGQIYPVSPLFSSPNVRGRGLPLPMPVPMRRGAYPQQVGGPPNQASVIPSPSQNVRYRPYPSAVPQQRTSVPLPPADPRGIREYVDLDAAPTGAMPEIDYTAALKQFQSKRANQ</sequence>
<proteinExistence type="inferred from homology"/>
<dbReference type="InterPro" id="IPR025239">
    <property type="entry name" value="DUF4187"/>
</dbReference>
<organism evidence="9 10">
    <name type="scientific">Heterostelium pallidum (strain ATCC 26659 / Pp 5 / PN500)</name>
    <name type="common">Cellular slime mold</name>
    <name type="synonym">Polysphondylium pallidum</name>
    <dbReference type="NCBI Taxonomy" id="670386"/>
    <lineage>
        <taxon>Eukaryota</taxon>
        <taxon>Amoebozoa</taxon>
        <taxon>Evosea</taxon>
        <taxon>Eumycetozoa</taxon>
        <taxon>Dictyostelia</taxon>
        <taxon>Acytosteliales</taxon>
        <taxon>Acytosteliaceae</taxon>
        <taxon>Heterostelium</taxon>
    </lineage>
</organism>
<evidence type="ECO:0000259" key="7">
    <source>
        <dbReference type="PROSITE" id="PS50102"/>
    </source>
</evidence>
<dbReference type="InterPro" id="IPR007042">
    <property type="entry name" value="SERRATE/Ars2_C"/>
</dbReference>
<dbReference type="RefSeq" id="XP_020432256.1">
    <property type="nucleotide sequence ID" value="XM_020577808.1"/>
</dbReference>
<feature type="compositionally biased region" description="Basic and acidic residues" evidence="6">
    <location>
        <begin position="131"/>
        <end position="159"/>
    </location>
</feature>
<evidence type="ECO:0000256" key="1">
    <source>
        <dbReference type="ARBA" id="ARBA00004123"/>
    </source>
</evidence>
<gene>
    <name evidence="9" type="ORF">PPL_06958</name>
</gene>
<evidence type="ECO:0000256" key="2">
    <source>
        <dbReference type="ARBA" id="ARBA00005407"/>
    </source>
</evidence>
<dbReference type="InterPro" id="IPR000504">
    <property type="entry name" value="RRM_dom"/>
</dbReference>
<dbReference type="GO" id="GO:0031053">
    <property type="term" value="P:primary miRNA processing"/>
    <property type="evidence" value="ECO:0007669"/>
    <property type="project" value="TreeGrafter"/>
</dbReference>
<feature type="compositionally biased region" description="Gly residues" evidence="6">
    <location>
        <begin position="107"/>
        <end position="117"/>
    </location>
</feature>
<comment type="similarity">
    <text evidence="2">Belongs to the ARS2 family.</text>
</comment>
<dbReference type="SUPFAM" id="SSF54928">
    <property type="entry name" value="RNA-binding domain, RBD"/>
    <property type="match status" value="1"/>
</dbReference>
<dbReference type="GO" id="GO:0008270">
    <property type="term" value="F:zinc ion binding"/>
    <property type="evidence" value="ECO:0007669"/>
    <property type="project" value="UniProtKB-KW"/>
</dbReference>
<name>D3BE05_HETP5</name>
<dbReference type="OMA" id="FEDKIMQ"/>
<dbReference type="PANTHER" id="PTHR13165:SF0">
    <property type="entry name" value="SERRATE RNA EFFECTOR MOLECULE HOMOLOG"/>
    <property type="match status" value="1"/>
</dbReference>
<evidence type="ECO:0000256" key="3">
    <source>
        <dbReference type="ARBA" id="ARBA00023242"/>
    </source>
</evidence>
<keyword evidence="4" id="KW-0863">Zinc-finger</keyword>
<dbReference type="PROSITE" id="PS00028">
    <property type="entry name" value="ZINC_FINGER_C2H2_1"/>
    <property type="match status" value="1"/>
</dbReference>
<feature type="compositionally biased region" description="Low complexity" evidence="6">
    <location>
        <begin position="28"/>
        <end position="49"/>
    </location>
</feature>
<dbReference type="STRING" id="670386.D3BE05"/>
<evidence type="ECO:0000256" key="4">
    <source>
        <dbReference type="PROSITE-ProRule" id="PRU00042"/>
    </source>
</evidence>
<dbReference type="GO" id="GO:0016604">
    <property type="term" value="C:nuclear body"/>
    <property type="evidence" value="ECO:0007669"/>
    <property type="project" value="TreeGrafter"/>
</dbReference>
<dbReference type="InParanoid" id="D3BE05"/>
<feature type="region of interest" description="Disordered" evidence="6">
    <location>
        <begin position="325"/>
        <end position="375"/>
    </location>
</feature>
<feature type="compositionally biased region" description="Basic and acidic residues" evidence="6">
    <location>
        <begin position="325"/>
        <end position="347"/>
    </location>
</feature>
<evidence type="ECO:0000259" key="8">
    <source>
        <dbReference type="PROSITE" id="PS50157"/>
    </source>
</evidence>
<evidence type="ECO:0000256" key="5">
    <source>
        <dbReference type="PROSITE-ProRule" id="PRU00176"/>
    </source>
</evidence>
<feature type="compositionally biased region" description="Low complexity" evidence="6">
    <location>
        <begin position="183"/>
        <end position="195"/>
    </location>
</feature>
<dbReference type="GO" id="GO:0003723">
    <property type="term" value="F:RNA binding"/>
    <property type="evidence" value="ECO:0007669"/>
    <property type="project" value="UniProtKB-UniRule"/>
</dbReference>
<dbReference type="InterPro" id="IPR039727">
    <property type="entry name" value="SE/Ars2"/>
</dbReference>
<dbReference type="InterPro" id="IPR035979">
    <property type="entry name" value="RBD_domain_sf"/>
</dbReference>
<dbReference type="Pfam" id="PF00076">
    <property type="entry name" value="RRM_1"/>
    <property type="match status" value="1"/>
</dbReference>
<dbReference type="FunCoup" id="D3BE05">
    <property type="interactions" value="902"/>
</dbReference>
<comment type="subcellular location">
    <subcellularLocation>
        <location evidence="1">Nucleus</location>
    </subcellularLocation>
</comment>
<keyword evidence="4" id="KW-0862">Zinc</keyword>
<comment type="caution">
    <text evidence="9">The sequence shown here is derived from an EMBL/GenBank/DDBJ whole genome shotgun (WGS) entry which is preliminary data.</text>
</comment>
<dbReference type="Proteomes" id="UP000001396">
    <property type="component" value="Unassembled WGS sequence"/>
</dbReference>
<feature type="domain" description="C2H2-type" evidence="8">
    <location>
        <begin position="651"/>
        <end position="679"/>
    </location>
</feature>
<dbReference type="PANTHER" id="PTHR13165">
    <property type="entry name" value="ARSENITE-RESISTANCE PROTEIN 2"/>
    <property type="match status" value="1"/>
</dbReference>
<protein>
    <submittedName>
        <fullName evidence="9">C2H2-type zinc finger-containing protein</fullName>
    </submittedName>
</protein>
<dbReference type="Gene3D" id="3.30.70.330">
    <property type="match status" value="1"/>
</dbReference>